<gene>
    <name evidence="2" type="ORF">HK100_001300</name>
</gene>
<protein>
    <submittedName>
        <fullName evidence="2">Uncharacterized protein</fullName>
    </submittedName>
</protein>
<comment type="caution">
    <text evidence="2">The sequence shown here is derived from an EMBL/GenBank/DDBJ whole genome shotgun (WGS) entry which is preliminary data.</text>
</comment>
<feature type="compositionally biased region" description="Low complexity" evidence="1">
    <location>
        <begin position="17"/>
        <end position="34"/>
    </location>
</feature>
<feature type="compositionally biased region" description="Polar residues" evidence="1">
    <location>
        <begin position="1"/>
        <end position="16"/>
    </location>
</feature>
<organism evidence="2 3">
    <name type="scientific">Physocladia obscura</name>
    <dbReference type="NCBI Taxonomy" id="109957"/>
    <lineage>
        <taxon>Eukaryota</taxon>
        <taxon>Fungi</taxon>
        <taxon>Fungi incertae sedis</taxon>
        <taxon>Chytridiomycota</taxon>
        <taxon>Chytridiomycota incertae sedis</taxon>
        <taxon>Chytridiomycetes</taxon>
        <taxon>Chytridiales</taxon>
        <taxon>Chytriomycetaceae</taxon>
        <taxon>Physocladia</taxon>
    </lineage>
</organism>
<dbReference type="EMBL" id="JADGJH010001281">
    <property type="protein sequence ID" value="KAJ3115589.1"/>
    <property type="molecule type" value="Genomic_DNA"/>
</dbReference>
<sequence>MPQSANGGPVGSFSTAISNSNNIGSNNSSNNNNSMVAASQKDLEAALAGVVKKLKSTHNSTRLSTLTKEERKLKARIARIQDEQGPFKGRPKRTTEVLSRFGFNV</sequence>
<dbReference type="Proteomes" id="UP001211907">
    <property type="component" value="Unassembled WGS sequence"/>
</dbReference>
<evidence type="ECO:0000313" key="2">
    <source>
        <dbReference type="EMBL" id="KAJ3115589.1"/>
    </source>
</evidence>
<evidence type="ECO:0000256" key="1">
    <source>
        <dbReference type="SAM" id="MobiDB-lite"/>
    </source>
</evidence>
<feature type="region of interest" description="Disordered" evidence="1">
    <location>
        <begin position="1"/>
        <end position="37"/>
    </location>
</feature>
<name>A0AAD5XG95_9FUNG</name>
<evidence type="ECO:0000313" key="3">
    <source>
        <dbReference type="Proteomes" id="UP001211907"/>
    </source>
</evidence>
<dbReference type="AlphaFoldDB" id="A0AAD5XG95"/>
<feature type="non-terminal residue" evidence="2">
    <location>
        <position position="105"/>
    </location>
</feature>
<accession>A0AAD5XG95</accession>
<keyword evidence="3" id="KW-1185">Reference proteome</keyword>
<proteinExistence type="predicted"/>
<reference evidence="2" key="1">
    <citation type="submission" date="2020-05" db="EMBL/GenBank/DDBJ databases">
        <title>Phylogenomic resolution of chytrid fungi.</title>
        <authorList>
            <person name="Stajich J.E."/>
            <person name="Amses K."/>
            <person name="Simmons R."/>
            <person name="Seto K."/>
            <person name="Myers J."/>
            <person name="Bonds A."/>
            <person name="Quandt C.A."/>
            <person name="Barry K."/>
            <person name="Liu P."/>
            <person name="Grigoriev I."/>
            <person name="Longcore J.E."/>
            <person name="James T.Y."/>
        </authorList>
    </citation>
    <scope>NUCLEOTIDE SEQUENCE</scope>
    <source>
        <strain evidence="2">JEL0513</strain>
    </source>
</reference>